<dbReference type="Gene3D" id="2.40.160.10">
    <property type="entry name" value="Porin"/>
    <property type="match status" value="1"/>
</dbReference>
<proteinExistence type="predicted"/>
<dbReference type="SUPFAM" id="SSF56935">
    <property type="entry name" value="Porins"/>
    <property type="match status" value="2"/>
</dbReference>
<evidence type="ECO:0000256" key="2">
    <source>
        <dbReference type="ARBA" id="ARBA00023136"/>
    </source>
</evidence>
<dbReference type="Proteomes" id="UP000280792">
    <property type="component" value="Unassembled WGS sequence"/>
</dbReference>
<dbReference type="InterPro" id="IPR036942">
    <property type="entry name" value="Beta-barrel_TonB_sf"/>
</dbReference>
<protein>
    <submittedName>
        <fullName evidence="6">MtrB/PioB family decaheme-associated outer membrane protein</fullName>
    </submittedName>
</protein>
<dbReference type="Gene3D" id="2.40.170.20">
    <property type="entry name" value="TonB-dependent receptor, beta-barrel domain"/>
    <property type="match status" value="1"/>
</dbReference>
<keyword evidence="3" id="KW-0998">Cell outer membrane</keyword>
<comment type="caution">
    <text evidence="6">The sequence shown here is derived from an EMBL/GenBank/DDBJ whole genome shotgun (WGS) entry which is preliminary data.</text>
</comment>
<dbReference type="InterPro" id="IPR023614">
    <property type="entry name" value="Porin_dom_sf"/>
</dbReference>
<dbReference type="EMBL" id="QWEZ01000002">
    <property type="protein sequence ID" value="RRJ82970.1"/>
    <property type="molecule type" value="Genomic_DNA"/>
</dbReference>
<dbReference type="Pfam" id="PF11854">
    <property type="entry name" value="MtrB_PioB"/>
    <property type="match status" value="1"/>
</dbReference>
<accession>A0A3P3VJT1</accession>
<name>A0A3P3VJT1_9GAMM</name>
<keyword evidence="7" id="KW-1185">Reference proteome</keyword>
<dbReference type="RefSeq" id="WP_125017212.1">
    <property type="nucleotide sequence ID" value="NZ_QWEZ01000002.1"/>
</dbReference>
<evidence type="ECO:0000256" key="4">
    <source>
        <dbReference type="SAM" id="MobiDB-lite"/>
    </source>
</evidence>
<gene>
    <name evidence="6" type="ORF">D0544_14070</name>
</gene>
<evidence type="ECO:0000313" key="7">
    <source>
        <dbReference type="Proteomes" id="UP000280792"/>
    </source>
</evidence>
<evidence type="ECO:0000313" key="6">
    <source>
        <dbReference type="EMBL" id="RRJ82970.1"/>
    </source>
</evidence>
<feature type="chain" id="PRO_5018289046" evidence="5">
    <location>
        <begin position="27"/>
        <end position="677"/>
    </location>
</feature>
<evidence type="ECO:0000256" key="3">
    <source>
        <dbReference type="ARBA" id="ARBA00023237"/>
    </source>
</evidence>
<reference evidence="6 7" key="1">
    <citation type="submission" date="2018-08" db="EMBL/GenBank/DDBJ databases">
        <authorList>
            <person name="Khan S.A."/>
        </authorList>
    </citation>
    <scope>NUCLEOTIDE SEQUENCE [LARGE SCALE GENOMIC DNA]</scope>
    <source>
        <strain evidence="6 7">GTF-13</strain>
    </source>
</reference>
<keyword evidence="5" id="KW-0732">Signal</keyword>
<evidence type="ECO:0000256" key="1">
    <source>
        <dbReference type="ARBA" id="ARBA00004442"/>
    </source>
</evidence>
<dbReference type="GO" id="GO:0009279">
    <property type="term" value="C:cell outer membrane"/>
    <property type="evidence" value="ECO:0007669"/>
    <property type="project" value="UniProtKB-SubCell"/>
</dbReference>
<sequence>MNTYNGFKLLPLCAAVGVAISGMAWAEEEELKPYTEPDSSFSLGAGWVSDDNYYFSQYSRADDKGFYPLFGADINHRDDDTGTWMRLRANTGSLSFEHNRQGDWKYSIGVDTMRRNYPYNYNTTLKGSTKETQDVSGTGLRDKDYKVTRDNIRFGATKWIDENWSVNAKFRSEKKKGARPMGAGYFAAPPVFFTEPVDANTQEFDASVMFTGEKLQVQAGAYMLHFDNKKKAVYLMDGGVPYDLPGFGPPNVDDYVNALPLDSTSWQGYVNGGYNFTTTTRGDFRIAYAKTTQDDSFYMPTEVGNYGDLDGEVAETNVKLGIVSRPINKLTLRATYRYRDKDDETPERQYKGGSPADADDKYVQRDLTTHTLETEASYRLPMNWKLTGMAGYEKIKRPDDVTGNIDKYKETEENSFGARVNKRFLDNLSASLQYEYKDRDNSGLEKSSAQVDDFDPIYTAKRTRNEGKLLVDWSPVETLSTQFLLKAYNDDFDLRNQLGVDEIEGYLVSLDANYALNDDWELNGWVSTDQIKQKQYNGGYPRGLPNPTPADRQDFKAELKQKGVAFGVGAKGAITEDLKVGIEYNYQKDKNEYDQTNILNTTVEDFDSVEYKQQKVRLFGDYQIDQQSSLGLSYSYNKLKNDDWNYDGWVYDKGNTVDQDDNEIVHFIGASYRYSYQ</sequence>
<dbReference type="NCBIfam" id="TIGR03509">
    <property type="entry name" value="OMP_MtrB_PioB"/>
    <property type="match status" value="1"/>
</dbReference>
<reference evidence="6 7" key="2">
    <citation type="submission" date="2018-12" db="EMBL/GenBank/DDBJ databases">
        <title>Simiduia agarivorans gen. nov., sp. nov., a marine, agarolytic bacterium isolated from shallow coastal water from Keelung, Taiwan.</title>
        <authorList>
            <person name="Shieh W.Y."/>
        </authorList>
    </citation>
    <scope>NUCLEOTIDE SEQUENCE [LARGE SCALE GENOMIC DNA]</scope>
    <source>
        <strain evidence="6 7">GTF-13</strain>
    </source>
</reference>
<comment type="subcellular location">
    <subcellularLocation>
        <location evidence="1">Cell outer membrane</location>
    </subcellularLocation>
</comment>
<feature type="compositionally biased region" description="Basic and acidic residues" evidence="4">
    <location>
        <begin position="339"/>
        <end position="350"/>
    </location>
</feature>
<feature type="signal peptide" evidence="5">
    <location>
        <begin position="1"/>
        <end position="26"/>
    </location>
</feature>
<dbReference type="AlphaFoldDB" id="A0A3P3VJT1"/>
<keyword evidence="2" id="KW-0472">Membrane</keyword>
<organism evidence="6 7">
    <name type="scientific">Aestuariirhabdus litorea</name>
    <dbReference type="NCBI Taxonomy" id="2528527"/>
    <lineage>
        <taxon>Bacteria</taxon>
        <taxon>Pseudomonadati</taxon>
        <taxon>Pseudomonadota</taxon>
        <taxon>Gammaproteobacteria</taxon>
        <taxon>Oceanospirillales</taxon>
        <taxon>Aestuariirhabdaceae</taxon>
        <taxon>Aestuariirhabdus</taxon>
    </lineage>
</organism>
<dbReference type="InterPro" id="IPR020016">
    <property type="entry name" value="Decahaem-assoc_OM_MtrB/PioB"/>
</dbReference>
<feature type="region of interest" description="Disordered" evidence="4">
    <location>
        <begin position="339"/>
        <end position="361"/>
    </location>
</feature>
<evidence type="ECO:0000256" key="5">
    <source>
        <dbReference type="SAM" id="SignalP"/>
    </source>
</evidence>